<dbReference type="STRING" id="177199.A0A420XZW5"/>
<feature type="region of interest" description="Disordered" evidence="1">
    <location>
        <begin position="616"/>
        <end position="652"/>
    </location>
</feature>
<feature type="compositionally biased region" description="Polar residues" evidence="1">
    <location>
        <begin position="274"/>
        <end position="287"/>
    </location>
</feature>
<feature type="region of interest" description="Disordered" evidence="1">
    <location>
        <begin position="379"/>
        <end position="419"/>
    </location>
</feature>
<feature type="compositionally biased region" description="Low complexity" evidence="1">
    <location>
        <begin position="715"/>
        <end position="727"/>
    </location>
</feature>
<comment type="caution">
    <text evidence="2">The sequence shown here is derived from an EMBL/GenBank/DDBJ whole genome shotgun (WGS) entry which is preliminary data.</text>
</comment>
<feature type="compositionally biased region" description="Acidic residues" evidence="1">
    <location>
        <begin position="635"/>
        <end position="647"/>
    </location>
</feature>
<feature type="compositionally biased region" description="Acidic residues" evidence="1">
    <location>
        <begin position="537"/>
        <end position="550"/>
    </location>
</feature>
<feature type="region of interest" description="Disordered" evidence="1">
    <location>
        <begin position="500"/>
        <end position="601"/>
    </location>
</feature>
<feature type="compositionally biased region" description="Low complexity" evidence="1">
    <location>
        <begin position="288"/>
        <end position="299"/>
    </location>
</feature>
<feature type="region of interest" description="Disordered" evidence="1">
    <location>
        <begin position="274"/>
        <end position="328"/>
    </location>
</feature>
<evidence type="ECO:0000313" key="2">
    <source>
        <dbReference type="EMBL" id="RKU41176.1"/>
    </source>
</evidence>
<name>A0A420XZW5_9PEZI</name>
<reference evidence="2 3" key="1">
    <citation type="submission" date="2018-08" db="EMBL/GenBank/DDBJ databases">
        <title>Draft genome of the lignicolous fungus Coniochaeta pulveracea.</title>
        <authorList>
            <person name="Borstlap C.J."/>
            <person name="De Witt R.N."/>
            <person name="Botha A."/>
            <person name="Volschenk H."/>
        </authorList>
    </citation>
    <scope>NUCLEOTIDE SEQUENCE [LARGE SCALE GENOMIC DNA]</scope>
    <source>
        <strain evidence="2 3">CAB683</strain>
    </source>
</reference>
<feature type="region of interest" description="Disordered" evidence="1">
    <location>
        <begin position="1"/>
        <end position="40"/>
    </location>
</feature>
<keyword evidence="3" id="KW-1185">Reference proteome</keyword>
<dbReference type="AlphaFoldDB" id="A0A420XZW5"/>
<dbReference type="Proteomes" id="UP000275385">
    <property type="component" value="Unassembled WGS sequence"/>
</dbReference>
<dbReference type="OrthoDB" id="3438840at2759"/>
<feature type="compositionally biased region" description="Acidic residues" evidence="1">
    <location>
        <begin position="584"/>
        <end position="593"/>
    </location>
</feature>
<feature type="compositionally biased region" description="Polar residues" evidence="1">
    <location>
        <begin position="554"/>
        <end position="566"/>
    </location>
</feature>
<organism evidence="2 3">
    <name type="scientific">Coniochaeta pulveracea</name>
    <dbReference type="NCBI Taxonomy" id="177199"/>
    <lineage>
        <taxon>Eukaryota</taxon>
        <taxon>Fungi</taxon>
        <taxon>Dikarya</taxon>
        <taxon>Ascomycota</taxon>
        <taxon>Pezizomycotina</taxon>
        <taxon>Sordariomycetes</taxon>
        <taxon>Sordariomycetidae</taxon>
        <taxon>Coniochaetales</taxon>
        <taxon>Coniochaetaceae</taxon>
        <taxon>Coniochaeta</taxon>
    </lineage>
</organism>
<evidence type="ECO:0000313" key="3">
    <source>
        <dbReference type="Proteomes" id="UP000275385"/>
    </source>
</evidence>
<evidence type="ECO:0000256" key="1">
    <source>
        <dbReference type="SAM" id="MobiDB-lite"/>
    </source>
</evidence>
<gene>
    <name evidence="2" type="ORF">DL546_004419</name>
</gene>
<feature type="compositionally biased region" description="Polar residues" evidence="1">
    <location>
        <begin position="840"/>
        <end position="868"/>
    </location>
</feature>
<feature type="region of interest" description="Disordered" evidence="1">
    <location>
        <begin position="120"/>
        <end position="140"/>
    </location>
</feature>
<feature type="compositionally biased region" description="Basic residues" evidence="1">
    <location>
        <begin position="776"/>
        <end position="785"/>
    </location>
</feature>
<feature type="region of interest" description="Disordered" evidence="1">
    <location>
        <begin position="681"/>
        <end position="868"/>
    </location>
</feature>
<feature type="compositionally biased region" description="Acidic residues" evidence="1">
    <location>
        <begin position="616"/>
        <end position="627"/>
    </location>
</feature>
<feature type="compositionally biased region" description="Basic and acidic residues" evidence="1">
    <location>
        <begin position="786"/>
        <end position="796"/>
    </location>
</feature>
<sequence length="1003" mass="109321">MEVQTERPRQGYYQQIPAPHLPASPTLTNPDMILPEDERPVSPGINLDDSTMGFSTTVWDSSHAVGGAGTDRMKQFNFYGSTLDQLGPDFPYGPTAPITPTTPIIYGNGTMLSDIGEVTEVESTPGKPSPESIRKRCRQDSLTSARNIDAALRSSPTMGMETMKNRKAMAAKRERRLSNESIKSTSTITTKEKRDVFADFDDSVSVEDSVFQGDDEESVAESYLDSAPDIEIRTARLAVPLNDNSDRLSISSSTSIGRRAEEILATAKEKLTKMESNLTRAKSTLPMSPTRSSLTSDSTPSPPRHRASTAIYVRRPDSSSPPYSPGHSRFISDHTQALASITRVGTQRSASALGASGGYRQPLAGSKSAEPIRHSLEGVQRCGSERISPSSASVRGSLEPLSEDGAQLRSPVGPLTPQSAKLDQFLSPTFGGFGSGGIQRSASVTQVRELKDQVQGLKGKISSLREQARLDSLKRRSLQSLRTPSPFTNAQVDQWYAESRPSPLNSELGSPTGLVRGNPWDQDPVSIGKFEKTAAMDDVEEESAEEEESVYTDLDQSTQLRPPTSHSMRHVVAETTQPTAIDEGQAEIQEENENVPAMGNDEDEIQDEVQPLVEEEADADGGEDDLISDMHTENGDNDNEDMYESDSGESLYHDTMQHPISHEDREDAFDYEHFFLHSAMGTISQQRLARRGSSTSYTSEDSVETTRGPTLNHNSNGLGEDGSGSSDGMDDYPPAMHARRNSDDSISTIGTFATAREGSGGTTPADDRGGEFLSHVKSRPGSRRSRSTEPVRRTDFSRPSTAARHSVASFKSIPEEDGKENEDPLANFNHPEPPVPRRPMSSQATISSTHRQAGPSVSSFESTGTTRSFPLVHRGKANSVGMLTPQSSSPDQELQAVSDSLLDRTASTIEQQRHQNQDHGADAPKQIRDRSRSLINGSATKGPVPQAIQSLQREDHYLVERLVANLGRCVLGLTEYGKASPESRMYRRRIDAARRILEGLDQA</sequence>
<feature type="compositionally biased region" description="Polar residues" evidence="1">
    <location>
        <begin position="681"/>
        <end position="714"/>
    </location>
</feature>
<proteinExistence type="predicted"/>
<dbReference type="EMBL" id="QVQW01000081">
    <property type="protein sequence ID" value="RKU41176.1"/>
    <property type="molecule type" value="Genomic_DNA"/>
</dbReference>
<accession>A0A420XZW5</accession>
<protein>
    <submittedName>
        <fullName evidence="2">Uncharacterized protein</fullName>
    </submittedName>
</protein>